<evidence type="ECO:0008006" key="2">
    <source>
        <dbReference type="Google" id="ProtNLM"/>
    </source>
</evidence>
<dbReference type="EMBL" id="UOFT01000061">
    <property type="protein sequence ID" value="VAW97704.1"/>
    <property type="molecule type" value="Genomic_DNA"/>
</dbReference>
<reference evidence="1" key="1">
    <citation type="submission" date="2018-06" db="EMBL/GenBank/DDBJ databases">
        <authorList>
            <person name="Zhirakovskaya E."/>
        </authorList>
    </citation>
    <scope>NUCLEOTIDE SEQUENCE</scope>
</reference>
<evidence type="ECO:0000313" key="1">
    <source>
        <dbReference type="EMBL" id="VAW97704.1"/>
    </source>
</evidence>
<dbReference type="InterPro" id="IPR009998">
    <property type="entry name" value="YfaZ"/>
</dbReference>
<gene>
    <name evidence="1" type="ORF">MNBD_GAMMA23-603</name>
</gene>
<organism evidence="1">
    <name type="scientific">hydrothermal vent metagenome</name>
    <dbReference type="NCBI Taxonomy" id="652676"/>
    <lineage>
        <taxon>unclassified sequences</taxon>
        <taxon>metagenomes</taxon>
        <taxon>ecological metagenomes</taxon>
    </lineage>
</organism>
<sequence length="188" mass="20563">MVKFISMGLLLLLVSLPIQAQQGIRAVLGEDSLRFSYVTEAWGQEIGSLDVEVGVLATNTDNTTLLHMGVQVQHENQSAALKLSVGGRVYYTNINNNDAALIALGGDLLLSPESWAGFGIGTSYYTAPSVTTFSDADTFTEYSISMSYQMTPQAIIYFGYQRVSIQLKTEANKRDLEKGSFLGIRIDF</sequence>
<dbReference type="Pfam" id="PF07437">
    <property type="entry name" value="YfaZ"/>
    <property type="match status" value="1"/>
</dbReference>
<name>A0A3B1AUR9_9ZZZZ</name>
<dbReference type="AlphaFoldDB" id="A0A3B1AUR9"/>
<protein>
    <recommendedName>
        <fullName evidence="2">YfaZ</fullName>
    </recommendedName>
</protein>
<dbReference type="SUPFAM" id="SSF56935">
    <property type="entry name" value="Porins"/>
    <property type="match status" value="1"/>
</dbReference>
<proteinExistence type="predicted"/>
<accession>A0A3B1AUR9</accession>